<dbReference type="GO" id="GO:0046654">
    <property type="term" value="P:tetrahydrofolate biosynthetic process"/>
    <property type="evidence" value="ECO:0007669"/>
    <property type="project" value="TreeGrafter"/>
</dbReference>
<comment type="similarity">
    <text evidence="6">In the C-terminal section; belongs to the DHPS family.</text>
</comment>
<dbReference type="GO" id="GO:0005524">
    <property type="term" value="F:ATP binding"/>
    <property type="evidence" value="ECO:0007669"/>
    <property type="project" value="UniProtKB-KW"/>
</dbReference>
<keyword evidence="7" id="KW-0808">Transferase</keyword>
<evidence type="ECO:0000256" key="6">
    <source>
        <dbReference type="ARBA" id="ARBA00009951"/>
    </source>
</evidence>
<dbReference type="PANTHER" id="PTHR20941">
    <property type="entry name" value="FOLATE SYNTHESIS PROTEINS"/>
    <property type="match status" value="1"/>
</dbReference>
<keyword evidence="8" id="KW-0479">Metal-binding</keyword>
<evidence type="ECO:0000256" key="9">
    <source>
        <dbReference type="ARBA" id="ARBA00022741"/>
    </source>
</evidence>
<evidence type="ECO:0000256" key="14">
    <source>
        <dbReference type="ARBA" id="ARBA00023268"/>
    </source>
</evidence>
<dbReference type="Gene3D" id="3.30.70.560">
    <property type="entry name" value="7,8-Dihydro-6-hydroxymethylpterin-pyrophosphokinase HPPK"/>
    <property type="match status" value="1"/>
</dbReference>
<accession>A0AAD9WDP1</accession>
<dbReference type="InterPro" id="IPR000550">
    <property type="entry name" value="Hppk"/>
</dbReference>
<evidence type="ECO:0000256" key="7">
    <source>
        <dbReference type="ARBA" id="ARBA00022679"/>
    </source>
</evidence>
<keyword evidence="10" id="KW-0418">Kinase</keyword>
<dbReference type="PANTHER" id="PTHR20941:SF1">
    <property type="entry name" value="FOLIC ACID SYNTHESIS PROTEIN FOL1"/>
    <property type="match status" value="1"/>
</dbReference>
<evidence type="ECO:0000256" key="3">
    <source>
        <dbReference type="ARBA" id="ARBA00001946"/>
    </source>
</evidence>
<dbReference type="SUPFAM" id="SSF55083">
    <property type="entry name" value="6-hydroxymethyl-7,8-dihydropterin pyrophosphokinase, HPPK"/>
    <property type="match status" value="1"/>
</dbReference>
<evidence type="ECO:0000259" key="16">
    <source>
        <dbReference type="PROSITE" id="PS50972"/>
    </source>
</evidence>
<dbReference type="Gene3D" id="3.20.20.20">
    <property type="entry name" value="Dihydropteroate synthase-like"/>
    <property type="match status" value="1"/>
</dbReference>
<dbReference type="GO" id="GO:0003848">
    <property type="term" value="F:2-amino-4-hydroxy-6-hydroxymethyldihydropteridine diphosphokinase activity"/>
    <property type="evidence" value="ECO:0007669"/>
    <property type="project" value="UniProtKB-EC"/>
</dbReference>
<comment type="caution">
    <text evidence="17">The sequence shown here is derived from an EMBL/GenBank/DDBJ whole genome shotgun (WGS) entry which is preliminary data.</text>
</comment>
<evidence type="ECO:0000256" key="15">
    <source>
        <dbReference type="SAM" id="MobiDB-lite"/>
    </source>
</evidence>
<sequence>MKTFRARGQLWGRVTSSGHICPRHSAALSRSVVPAYFSRYRSSSDGPAKSSEWTPYLLNPSKYSPSGSSPTPLTSKKSTKHDKHVVYIALGSNVGDRVKWIEKACNKMEKEGLHITRTSSLWETEPMYVKDQERFLNGVAEVETNLSPVHLLDKLQSIERFLDRKKVVYKGPRNIDLDILLYDDQVVDHDRLIVPHPLMYEREFVLRPLAELIPGKFLNPAHPWKVTQDYLNDLPSSDAPISTLTPITGDTEPIRALDPCRSTRVMAILNATPDSFSNGGEVSKKQDQEQQPLQSREIAHYESSTDGVVDLAPAINFLYEKWGDSPMSDAVLKINGNKVICDVGGQSTAPGVAEVRSKKERKRVLLALQQITNAFNQGVGDMSRIPYTLSVDTYRAYVAEAAVKAGANIINDVSAGLMDPEMLPTMARLGVTVVLMHMRGTPQTMNELTSYPDGLIPTIAKELLERVAAAEAAGVRRWRIILDPGIGFAKTAEQNIEILRRLDELRNWPGLRGLPWLVGSSRKSFIGNITGVKKPAERVYGTAATVAAAVQGGADIVRVHDVGEMEQVVKMADAIWRV</sequence>
<evidence type="ECO:0000256" key="2">
    <source>
        <dbReference type="ARBA" id="ARBA00000198"/>
    </source>
</evidence>
<dbReference type="GO" id="GO:0004156">
    <property type="term" value="F:dihydropteroate synthase activity"/>
    <property type="evidence" value="ECO:0007669"/>
    <property type="project" value="UniProtKB-EC"/>
</dbReference>
<keyword evidence="18" id="KW-1185">Reference proteome</keyword>
<evidence type="ECO:0000256" key="12">
    <source>
        <dbReference type="ARBA" id="ARBA00022842"/>
    </source>
</evidence>
<evidence type="ECO:0000256" key="1">
    <source>
        <dbReference type="ARBA" id="ARBA00000012"/>
    </source>
</evidence>
<dbReference type="CDD" id="cd00483">
    <property type="entry name" value="HPPK"/>
    <property type="match status" value="1"/>
</dbReference>
<dbReference type="Pfam" id="PF01288">
    <property type="entry name" value="HPPK"/>
    <property type="match status" value="1"/>
</dbReference>
<keyword evidence="13" id="KW-0289">Folate biosynthesis</keyword>
<dbReference type="GO" id="GO:0046872">
    <property type="term" value="F:metal ion binding"/>
    <property type="evidence" value="ECO:0007669"/>
    <property type="project" value="UniProtKB-KW"/>
</dbReference>
<proteinExistence type="inferred from homology"/>
<dbReference type="AlphaFoldDB" id="A0AAD9WDP1"/>
<comment type="cofactor">
    <cofactor evidence="3">
        <name>Mg(2+)</name>
        <dbReference type="ChEBI" id="CHEBI:18420"/>
    </cofactor>
</comment>
<dbReference type="NCBIfam" id="TIGR01496">
    <property type="entry name" value="DHPS"/>
    <property type="match status" value="1"/>
</dbReference>
<dbReference type="Pfam" id="PF00809">
    <property type="entry name" value="Pterin_bind"/>
    <property type="match status" value="1"/>
</dbReference>
<feature type="region of interest" description="Disordered" evidence="15">
    <location>
        <begin position="274"/>
        <end position="294"/>
    </location>
</feature>
<evidence type="ECO:0000256" key="10">
    <source>
        <dbReference type="ARBA" id="ARBA00022777"/>
    </source>
</evidence>
<dbReference type="InterPro" id="IPR006390">
    <property type="entry name" value="DHP_synth_dom"/>
</dbReference>
<dbReference type="GO" id="GO:0046656">
    <property type="term" value="P:folic acid biosynthetic process"/>
    <property type="evidence" value="ECO:0007669"/>
    <property type="project" value="UniProtKB-KW"/>
</dbReference>
<evidence type="ECO:0000256" key="11">
    <source>
        <dbReference type="ARBA" id="ARBA00022840"/>
    </source>
</evidence>
<keyword evidence="14" id="KW-0511">Multifunctional enzyme</keyword>
<dbReference type="PROSITE" id="PS50972">
    <property type="entry name" value="PTERIN_BINDING"/>
    <property type="match status" value="1"/>
</dbReference>
<evidence type="ECO:0000256" key="8">
    <source>
        <dbReference type="ARBA" id="ARBA00022723"/>
    </source>
</evidence>
<dbReference type="InterPro" id="IPR000489">
    <property type="entry name" value="Pterin-binding_dom"/>
</dbReference>
<dbReference type="GO" id="GO:0005740">
    <property type="term" value="C:mitochondrial envelope"/>
    <property type="evidence" value="ECO:0007669"/>
    <property type="project" value="TreeGrafter"/>
</dbReference>
<protein>
    <recommendedName>
        <fullName evidence="16">Pterin-binding domain-containing protein</fullName>
    </recommendedName>
</protein>
<evidence type="ECO:0000256" key="5">
    <source>
        <dbReference type="ARBA" id="ARBA00005051"/>
    </source>
</evidence>
<evidence type="ECO:0000256" key="13">
    <source>
        <dbReference type="ARBA" id="ARBA00022909"/>
    </source>
</evidence>
<gene>
    <name evidence="17" type="ORF">QTJ16_004605</name>
</gene>
<comment type="catalytic activity">
    <reaction evidence="1">
        <text>(7,8-dihydropterin-6-yl)methyl diphosphate + 4-aminobenzoate = 7,8-dihydropteroate + diphosphate</text>
        <dbReference type="Rhea" id="RHEA:19949"/>
        <dbReference type="ChEBI" id="CHEBI:17836"/>
        <dbReference type="ChEBI" id="CHEBI:17839"/>
        <dbReference type="ChEBI" id="CHEBI:33019"/>
        <dbReference type="ChEBI" id="CHEBI:72950"/>
        <dbReference type="EC" id="2.5.1.15"/>
    </reaction>
</comment>
<dbReference type="NCBIfam" id="TIGR01498">
    <property type="entry name" value="folK"/>
    <property type="match status" value="1"/>
</dbReference>
<comment type="pathway">
    <text evidence="4">Cofactor biosynthesis; tetrahydrofolate biosynthesis; 7,8-dihydrofolate from 2-amino-4-hydroxy-6-hydroxymethyl-7,8-dihydropteridine diphosphate and 4-aminobenzoate: step 1/2.</text>
</comment>
<comment type="pathway">
    <text evidence="5">Cofactor biosynthesis; tetrahydrofolate biosynthesis; 2-amino-4-hydroxy-6-hydroxymethyl-7,8-dihydropteridine diphosphate from 7,8-dihydroneopterin triphosphate: step 4/4.</text>
</comment>
<keyword evidence="9" id="KW-0547">Nucleotide-binding</keyword>
<dbReference type="CDD" id="cd00739">
    <property type="entry name" value="DHPS"/>
    <property type="match status" value="1"/>
</dbReference>
<dbReference type="InterPro" id="IPR045031">
    <property type="entry name" value="DHP_synth-like"/>
</dbReference>
<keyword evidence="12" id="KW-0460">Magnesium</keyword>
<evidence type="ECO:0000313" key="18">
    <source>
        <dbReference type="Proteomes" id="UP001285354"/>
    </source>
</evidence>
<dbReference type="InterPro" id="IPR035907">
    <property type="entry name" value="Hppk_sf"/>
</dbReference>
<evidence type="ECO:0000313" key="17">
    <source>
        <dbReference type="EMBL" id="KAK2626343.1"/>
    </source>
</evidence>
<feature type="domain" description="Pterin-binding" evidence="16">
    <location>
        <begin position="263"/>
        <end position="570"/>
    </location>
</feature>
<keyword evidence="11" id="KW-0067">ATP-binding</keyword>
<organism evidence="17 18">
    <name type="scientific">Diplocarpon rosae</name>
    <dbReference type="NCBI Taxonomy" id="946125"/>
    <lineage>
        <taxon>Eukaryota</taxon>
        <taxon>Fungi</taxon>
        <taxon>Dikarya</taxon>
        <taxon>Ascomycota</taxon>
        <taxon>Pezizomycotina</taxon>
        <taxon>Leotiomycetes</taxon>
        <taxon>Helotiales</taxon>
        <taxon>Drepanopezizaceae</taxon>
        <taxon>Diplocarpon</taxon>
    </lineage>
</organism>
<dbReference type="GO" id="GO:0016301">
    <property type="term" value="F:kinase activity"/>
    <property type="evidence" value="ECO:0007669"/>
    <property type="project" value="UniProtKB-KW"/>
</dbReference>
<comment type="catalytic activity">
    <reaction evidence="2">
        <text>6-hydroxymethyl-7,8-dihydropterin + ATP = (7,8-dihydropterin-6-yl)methyl diphosphate + AMP + H(+)</text>
        <dbReference type="Rhea" id="RHEA:11412"/>
        <dbReference type="ChEBI" id="CHEBI:15378"/>
        <dbReference type="ChEBI" id="CHEBI:30616"/>
        <dbReference type="ChEBI" id="CHEBI:44841"/>
        <dbReference type="ChEBI" id="CHEBI:72950"/>
        <dbReference type="ChEBI" id="CHEBI:456215"/>
        <dbReference type="EC" id="2.7.6.3"/>
    </reaction>
</comment>
<name>A0AAD9WDP1_9HELO</name>
<dbReference type="Proteomes" id="UP001285354">
    <property type="component" value="Unassembled WGS sequence"/>
</dbReference>
<dbReference type="SUPFAM" id="SSF51717">
    <property type="entry name" value="Dihydropteroate synthetase-like"/>
    <property type="match status" value="1"/>
</dbReference>
<dbReference type="EMBL" id="JAUBYV010000006">
    <property type="protein sequence ID" value="KAK2626343.1"/>
    <property type="molecule type" value="Genomic_DNA"/>
</dbReference>
<dbReference type="InterPro" id="IPR011005">
    <property type="entry name" value="Dihydropteroate_synth-like_sf"/>
</dbReference>
<reference evidence="17" key="1">
    <citation type="submission" date="2023-06" db="EMBL/GenBank/DDBJ databases">
        <title>Draft genome of Marssonina rosae.</title>
        <authorList>
            <person name="Cheng Q."/>
        </authorList>
    </citation>
    <scope>NUCLEOTIDE SEQUENCE</scope>
    <source>
        <strain evidence="17">R4</strain>
    </source>
</reference>
<evidence type="ECO:0000256" key="4">
    <source>
        <dbReference type="ARBA" id="ARBA00004763"/>
    </source>
</evidence>